<organism evidence="2 3">
    <name type="scientific">Cellulomonas uda</name>
    <dbReference type="NCBI Taxonomy" id="1714"/>
    <lineage>
        <taxon>Bacteria</taxon>
        <taxon>Bacillati</taxon>
        <taxon>Actinomycetota</taxon>
        <taxon>Actinomycetes</taxon>
        <taxon>Micrococcales</taxon>
        <taxon>Cellulomonadaceae</taxon>
        <taxon>Cellulomonas</taxon>
    </lineage>
</organism>
<accession>A0A4Y3K7P4</accession>
<gene>
    <name evidence="2" type="ORF">CUD01_04260</name>
</gene>
<keyword evidence="3" id="KW-1185">Reference proteome</keyword>
<dbReference type="EMBL" id="BJLP01000004">
    <property type="protein sequence ID" value="GEA79982.1"/>
    <property type="molecule type" value="Genomic_DNA"/>
</dbReference>
<protein>
    <submittedName>
        <fullName evidence="2">Membrane protein</fullName>
    </submittedName>
</protein>
<evidence type="ECO:0000256" key="1">
    <source>
        <dbReference type="SAM" id="Phobius"/>
    </source>
</evidence>
<name>A0A4Y3K7P4_CELUD</name>
<proteinExistence type="predicted"/>
<sequence length="134" mass="13736">MTTHADPPGQRSLGQLVSDLSEQTSRLVRAEIQLAKTEIAERAKLLGAGAGLLAAAGVLALYLLAAVLMTLVIVLDLWMPLWVAALVVTLLLLVVVVVLALVGLKAVKKGSPPSPQAAIASVQADVDALKGAAS</sequence>
<dbReference type="Proteomes" id="UP000315842">
    <property type="component" value="Unassembled WGS sequence"/>
</dbReference>
<feature type="transmembrane region" description="Helical" evidence="1">
    <location>
        <begin position="81"/>
        <end position="104"/>
    </location>
</feature>
<dbReference type="Pfam" id="PF07332">
    <property type="entry name" value="Phage_holin_3_6"/>
    <property type="match status" value="1"/>
</dbReference>
<keyword evidence="1" id="KW-0812">Transmembrane</keyword>
<dbReference type="InterPro" id="IPR009937">
    <property type="entry name" value="Phage_holin_3_6"/>
</dbReference>
<evidence type="ECO:0000313" key="3">
    <source>
        <dbReference type="Proteomes" id="UP000315842"/>
    </source>
</evidence>
<dbReference type="RefSeq" id="WP_141318337.1">
    <property type="nucleotide sequence ID" value="NZ_BJLP01000004.1"/>
</dbReference>
<feature type="transmembrane region" description="Helical" evidence="1">
    <location>
        <begin position="52"/>
        <end position="75"/>
    </location>
</feature>
<comment type="caution">
    <text evidence="2">The sequence shown here is derived from an EMBL/GenBank/DDBJ whole genome shotgun (WGS) entry which is preliminary data.</text>
</comment>
<reference evidence="2 3" key="1">
    <citation type="submission" date="2019-06" db="EMBL/GenBank/DDBJ databases">
        <title>Whole genome shotgun sequence of Cellulomonas uda NBRC 3747.</title>
        <authorList>
            <person name="Hosoyama A."/>
            <person name="Uohara A."/>
            <person name="Ohji S."/>
            <person name="Ichikawa N."/>
        </authorList>
    </citation>
    <scope>NUCLEOTIDE SEQUENCE [LARGE SCALE GENOMIC DNA]</scope>
    <source>
        <strain evidence="2 3">NBRC 3747</strain>
    </source>
</reference>
<keyword evidence="1" id="KW-0472">Membrane</keyword>
<evidence type="ECO:0000313" key="2">
    <source>
        <dbReference type="EMBL" id="GEA79982.1"/>
    </source>
</evidence>
<dbReference type="AlphaFoldDB" id="A0A4Y3K7P4"/>
<keyword evidence="1" id="KW-1133">Transmembrane helix</keyword>